<dbReference type="RefSeq" id="WP_191742362.1">
    <property type="nucleotide sequence ID" value="NZ_JACSQU010000001.1"/>
</dbReference>
<keyword evidence="1" id="KW-0812">Transmembrane</keyword>
<evidence type="ECO:0000313" key="2">
    <source>
        <dbReference type="EMBL" id="MBD7939862.1"/>
    </source>
</evidence>
<sequence>MVDIARRPSTPWHVWLVGVVSLLWNGFGGYDFVQTTTRGEAYMREAGFGDEMIAYYNAMPAWMYAPWTLGVWGAVIGSLLLLARSRWAVHAFALSLVGAVVSLIYSKFINPPPALPPELAMMEWMPFVIVLIAAFLAWYAWTMAKTGALR</sequence>
<dbReference type="Proteomes" id="UP000638918">
    <property type="component" value="Unassembled WGS sequence"/>
</dbReference>
<feature type="transmembrane region" description="Helical" evidence="1">
    <location>
        <begin position="61"/>
        <end position="82"/>
    </location>
</feature>
<keyword evidence="1" id="KW-0472">Membrane</keyword>
<proteinExistence type="predicted"/>
<feature type="transmembrane region" description="Helical" evidence="1">
    <location>
        <begin position="89"/>
        <end position="109"/>
    </location>
</feature>
<organism evidence="2 3">
    <name type="scientific">Brevundimonas guildfordensis</name>
    <dbReference type="NCBI Taxonomy" id="2762241"/>
    <lineage>
        <taxon>Bacteria</taxon>
        <taxon>Pseudomonadati</taxon>
        <taxon>Pseudomonadota</taxon>
        <taxon>Alphaproteobacteria</taxon>
        <taxon>Caulobacterales</taxon>
        <taxon>Caulobacteraceae</taxon>
        <taxon>Brevundimonas</taxon>
    </lineage>
</organism>
<evidence type="ECO:0000313" key="3">
    <source>
        <dbReference type="Proteomes" id="UP000638918"/>
    </source>
</evidence>
<gene>
    <name evidence="2" type="ORF">H9656_00470</name>
</gene>
<evidence type="ECO:0000256" key="1">
    <source>
        <dbReference type="SAM" id="Phobius"/>
    </source>
</evidence>
<feature type="transmembrane region" description="Helical" evidence="1">
    <location>
        <begin position="121"/>
        <end position="141"/>
    </location>
</feature>
<comment type="caution">
    <text evidence="2">The sequence shown here is derived from an EMBL/GenBank/DDBJ whole genome shotgun (WGS) entry which is preliminary data.</text>
</comment>
<evidence type="ECO:0008006" key="4">
    <source>
        <dbReference type="Google" id="ProtNLM"/>
    </source>
</evidence>
<dbReference type="EMBL" id="JACSQU010000001">
    <property type="protein sequence ID" value="MBD7939862.1"/>
    <property type="molecule type" value="Genomic_DNA"/>
</dbReference>
<keyword evidence="1" id="KW-1133">Transmembrane helix</keyword>
<reference evidence="2 3" key="1">
    <citation type="submission" date="2020-08" db="EMBL/GenBank/DDBJ databases">
        <title>A Genomic Blueprint of the Chicken Gut Microbiome.</title>
        <authorList>
            <person name="Gilroy R."/>
            <person name="Ravi A."/>
            <person name="Getino M."/>
            <person name="Pursley I."/>
            <person name="Horton D.L."/>
            <person name="Alikhan N.-F."/>
            <person name="Baker D."/>
            <person name="Gharbi K."/>
            <person name="Hall N."/>
            <person name="Watson M."/>
            <person name="Adriaenssens E.M."/>
            <person name="Foster-Nyarko E."/>
            <person name="Jarju S."/>
            <person name="Secka A."/>
            <person name="Antonio M."/>
            <person name="Oren A."/>
            <person name="Chaudhuri R."/>
            <person name="La Ragione R.M."/>
            <person name="Hildebrand F."/>
            <person name="Pallen M.J."/>
        </authorList>
    </citation>
    <scope>NUCLEOTIDE SEQUENCE [LARGE SCALE GENOMIC DNA]</scope>
    <source>
        <strain evidence="2 3">Sa3CVA3</strain>
    </source>
</reference>
<name>A0ABR8QX99_9CAUL</name>
<keyword evidence="3" id="KW-1185">Reference proteome</keyword>
<accession>A0ABR8QX99</accession>
<feature type="transmembrane region" description="Helical" evidence="1">
    <location>
        <begin position="12"/>
        <end position="30"/>
    </location>
</feature>
<protein>
    <recommendedName>
        <fullName evidence="4">Sugar transporter</fullName>
    </recommendedName>
</protein>